<dbReference type="AlphaFoldDB" id="A4BY04"/>
<sequence>MYFLNKVFNYSLNLNNNLRKGEEYKYFKSSSFLKIAIANC</sequence>
<organism evidence="1 2">
    <name type="scientific">Polaribacter irgensii 23-P</name>
    <dbReference type="NCBI Taxonomy" id="313594"/>
    <lineage>
        <taxon>Bacteria</taxon>
        <taxon>Pseudomonadati</taxon>
        <taxon>Bacteroidota</taxon>
        <taxon>Flavobacteriia</taxon>
        <taxon>Flavobacteriales</taxon>
        <taxon>Flavobacteriaceae</taxon>
    </lineage>
</organism>
<protein>
    <submittedName>
        <fullName evidence="1">Uncharacterized protein</fullName>
    </submittedName>
</protein>
<dbReference type="STRING" id="313594.PI23P_05087"/>
<dbReference type="Proteomes" id="UP000003053">
    <property type="component" value="Unassembled WGS sequence"/>
</dbReference>
<proteinExistence type="predicted"/>
<keyword evidence="2" id="KW-1185">Reference proteome</keyword>
<dbReference type="EMBL" id="AAOG01000001">
    <property type="protein sequence ID" value="EAR13845.1"/>
    <property type="molecule type" value="Genomic_DNA"/>
</dbReference>
<reference evidence="1 2" key="1">
    <citation type="submission" date="2006-02" db="EMBL/GenBank/DDBJ databases">
        <authorList>
            <person name="Murray A."/>
            <person name="Staley J."/>
            <person name="Ferriera S."/>
            <person name="Johnson J."/>
            <person name="Kravitz S."/>
            <person name="Halpern A."/>
            <person name="Remington K."/>
            <person name="Beeson K."/>
            <person name="Tran B."/>
            <person name="Rogers Y.-H."/>
            <person name="Friedman R."/>
            <person name="Venter J.C."/>
        </authorList>
    </citation>
    <scope>NUCLEOTIDE SEQUENCE [LARGE SCALE GENOMIC DNA]</scope>
    <source>
        <strain evidence="1 2">23-P</strain>
    </source>
</reference>
<accession>A4BY04</accession>
<gene>
    <name evidence="1" type="ORF">PI23P_05087</name>
</gene>
<name>A4BY04_9FLAO</name>
<comment type="caution">
    <text evidence="1">The sequence shown here is derived from an EMBL/GenBank/DDBJ whole genome shotgun (WGS) entry which is preliminary data.</text>
</comment>
<evidence type="ECO:0000313" key="2">
    <source>
        <dbReference type="Proteomes" id="UP000003053"/>
    </source>
</evidence>
<evidence type="ECO:0000313" key="1">
    <source>
        <dbReference type="EMBL" id="EAR13845.1"/>
    </source>
</evidence>
<dbReference type="HOGENOM" id="CLU_3294054_0_0_10"/>